<evidence type="ECO:0000256" key="3">
    <source>
        <dbReference type="SAM" id="SignalP"/>
    </source>
</evidence>
<dbReference type="PROSITE" id="PS50026">
    <property type="entry name" value="EGF_3"/>
    <property type="match status" value="1"/>
</dbReference>
<proteinExistence type="predicted"/>
<feature type="chain" id="PRO_5035875476" description="EGF-like domain-containing protein" evidence="3">
    <location>
        <begin position="23"/>
        <end position="538"/>
    </location>
</feature>
<keyword evidence="7" id="KW-1185">Reference proteome</keyword>
<gene>
    <name evidence="6" type="ORF">CAUJ_LOCUS9963</name>
</gene>
<dbReference type="InterPro" id="IPR045266">
    <property type="entry name" value="DOH_DOMON"/>
</dbReference>
<dbReference type="PANTHER" id="PTHR46901">
    <property type="entry name" value="GH04942P"/>
    <property type="match status" value="1"/>
</dbReference>
<dbReference type="PROSITE" id="PS00022">
    <property type="entry name" value="EGF_1"/>
    <property type="match status" value="2"/>
</dbReference>
<protein>
    <recommendedName>
        <fullName evidence="8">EGF-like domain-containing protein</fullName>
    </recommendedName>
</protein>
<dbReference type="CDD" id="cd09631">
    <property type="entry name" value="DOMON_DOH"/>
    <property type="match status" value="1"/>
</dbReference>
<evidence type="ECO:0000313" key="6">
    <source>
        <dbReference type="EMBL" id="CAD6194044.1"/>
    </source>
</evidence>
<feature type="region of interest" description="Disordered" evidence="2">
    <location>
        <begin position="476"/>
        <end position="511"/>
    </location>
</feature>
<feature type="region of interest" description="Disordered" evidence="2">
    <location>
        <begin position="430"/>
        <end position="455"/>
    </location>
</feature>
<feature type="domain" description="EGF-like" evidence="4">
    <location>
        <begin position="175"/>
        <end position="215"/>
    </location>
</feature>
<dbReference type="InterPro" id="IPR005018">
    <property type="entry name" value="DOMON_domain"/>
</dbReference>
<keyword evidence="1" id="KW-1015">Disulfide bond</keyword>
<keyword evidence="3" id="KW-0732">Signal</keyword>
<evidence type="ECO:0008006" key="8">
    <source>
        <dbReference type="Google" id="ProtNLM"/>
    </source>
</evidence>
<reference evidence="6" key="1">
    <citation type="submission" date="2020-10" db="EMBL/GenBank/DDBJ databases">
        <authorList>
            <person name="Kikuchi T."/>
        </authorList>
    </citation>
    <scope>NUCLEOTIDE SEQUENCE</scope>
    <source>
        <strain evidence="6">NKZ352</strain>
    </source>
</reference>
<evidence type="ECO:0000256" key="2">
    <source>
        <dbReference type="SAM" id="MobiDB-lite"/>
    </source>
</evidence>
<feature type="disulfide bond" evidence="1">
    <location>
        <begin position="205"/>
        <end position="214"/>
    </location>
</feature>
<dbReference type="PROSITE" id="PS01186">
    <property type="entry name" value="EGF_2"/>
    <property type="match status" value="1"/>
</dbReference>
<dbReference type="Proteomes" id="UP000835052">
    <property type="component" value="Unassembled WGS sequence"/>
</dbReference>
<evidence type="ECO:0000259" key="5">
    <source>
        <dbReference type="PROSITE" id="PS50836"/>
    </source>
</evidence>
<dbReference type="OrthoDB" id="188511at2759"/>
<comment type="caution">
    <text evidence="1">Lacks conserved residue(s) required for the propagation of feature annotation.</text>
</comment>
<accession>A0A8S1HE71</accession>
<dbReference type="PROSITE" id="PS50836">
    <property type="entry name" value="DOMON"/>
    <property type="match status" value="1"/>
</dbReference>
<organism evidence="6 7">
    <name type="scientific">Caenorhabditis auriculariae</name>
    <dbReference type="NCBI Taxonomy" id="2777116"/>
    <lineage>
        <taxon>Eukaryota</taxon>
        <taxon>Metazoa</taxon>
        <taxon>Ecdysozoa</taxon>
        <taxon>Nematoda</taxon>
        <taxon>Chromadorea</taxon>
        <taxon>Rhabditida</taxon>
        <taxon>Rhabditina</taxon>
        <taxon>Rhabditomorpha</taxon>
        <taxon>Rhabditoidea</taxon>
        <taxon>Rhabditidae</taxon>
        <taxon>Peloderinae</taxon>
        <taxon>Caenorhabditis</taxon>
    </lineage>
</organism>
<sequence>MKNSAAFVAVLVTTVTAHLSLTFPPARFPPLDFLDTVHTFSPCGVPKSSRAQYTSIELGKPYNITWTSASRSKGGHRIRLIDADGMTVEQVSPLNGLDFSEPQTSNWETARFTVSCENCAVVIEQRDSEDVLFHSCSDVNIVSSVPDEEKCSNRGALIDGNCQCETGYTGNICQYYVQCDRDEDCMNDGKCIQQPGSLVGKVCACSYSFFGHKCDQSFNEANSDCFAYESLNTAKYSNAGLFNADCYHKHPINLDDVIYSRLVDKDVEVGWRPEKLHNSCRLFPHLEDTRPDTAEVDEETRLHQVPKQAMPKNNGFLETALNAELHPMDCLDVIMASVTDGRLRIGDFYSRDRSTPLEDYWYDGEMSVVAAYGVEVDGRTIVMFRRQIREFEPTDHPLGPNSLFVAWAKGTDTFQNDFFQYHGANRGSAVMSLSKPTKTPLKPKKKEEKNSTNSATGEVAFGVKNIAHERIQKIELHKTSTNTPTTEPKTEPITTTAEPKTTTSDPSISSDLSRTFSTLFSLIESGRKNLPYRENPSG</sequence>
<comment type="caution">
    <text evidence="6">The sequence shown here is derived from an EMBL/GenBank/DDBJ whole genome shotgun (WGS) entry which is preliminary data.</text>
</comment>
<dbReference type="AlphaFoldDB" id="A0A8S1HE71"/>
<dbReference type="PANTHER" id="PTHR46901:SF2">
    <property type="entry name" value="GH04942P"/>
    <property type="match status" value="1"/>
</dbReference>
<dbReference type="EMBL" id="CAJGYM010000040">
    <property type="protein sequence ID" value="CAD6194044.1"/>
    <property type="molecule type" value="Genomic_DNA"/>
</dbReference>
<dbReference type="InterPro" id="IPR000742">
    <property type="entry name" value="EGF"/>
</dbReference>
<feature type="compositionally biased region" description="Low complexity" evidence="2">
    <location>
        <begin position="479"/>
        <end position="503"/>
    </location>
</feature>
<keyword evidence="1" id="KW-0245">EGF-like domain</keyword>
<evidence type="ECO:0000259" key="4">
    <source>
        <dbReference type="PROSITE" id="PS50026"/>
    </source>
</evidence>
<name>A0A8S1HE71_9PELO</name>
<feature type="domain" description="DOMON" evidence="5">
    <location>
        <begin position="288"/>
        <end position="410"/>
    </location>
</feature>
<evidence type="ECO:0000256" key="1">
    <source>
        <dbReference type="PROSITE-ProRule" id="PRU00076"/>
    </source>
</evidence>
<dbReference type="Gene3D" id="2.10.25.10">
    <property type="entry name" value="Laminin"/>
    <property type="match status" value="1"/>
</dbReference>
<feature type="signal peptide" evidence="3">
    <location>
        <begin position="1"/>
        <end position="22"/>
    </location>
</feature>
<evidence type="ECO:0000313" key="7">
    <source>
        <dbReference type="Proteomes" id="UP000835052"/>
    </source>
</evidence>